<dbReference type="Pfam" id="PF17389">
    <property type="entry name" value="Bac_rhamnosid6H"/>
    <property type="match status" value="1"/>
</dbReference>
<protein>
    <recommendedName>
        <fullName evidence="1">Alpha-L-rhamnosidase six-hairpin glycosidase domain-containing protein</fullName>
    </recommendedName>
</protein>
<dbReference type="GO" id="GO:0003824">
    <property type="term" value="F:catalytic activity"/>
    <property type="evidence" value="ECO:0007669"/>
    <property type="project" value="UniProtKB-ARBA"/>
</dbReference>
<name>A0A427Y1Y4_9TREE</name>
<dbReference type="SUPFAM" id="SSF48208">
    <property type="entry name" value="Six-hairpin glycosidases"/>
    <property type="match status" value="1"/>
</dbReference>
<dbReference type="OrthoDB" id="6503935at2759"/>
<dbReference type="RefSeq" id="XP_028478540.1">
    <property type="nucleotide sequence ID" value="XM_028622088.1"/>
</dbReference>
<gene>
    <name evidence="2" type="ORF">EHS24_006685</name>
</gene>
<evidence type="ECO:0000259" key="1">
    <source>
        <dbReference type="Pfam" id="PF17389"/>
    </source>
</evidence>
<accession>A0A427Y1Y4</accession>
<dbReference type="GO" id="GO:0005975">
    <property type="term" value="P:carbohydrate metabolic process"/>
    <property type="evidence" value="ECO:0007669"/>
    <property type="project" value="InterPro"/>
</dbReference>
<keyword evidence="3" id="KW-1185">Reference proteome</keyword>
<dbReference type="InterPro" id="IPR008928">
    <property type="entry name" value="6-hairpin_glycosidase_sf"/>
</dbReference>
<dbReference type="EMBL" id="RSCE01000003">
    <property type="protein sequence ID" value="RSH85092.1"/>
    <property type="molecule type" value="Genomic_DNA"/>
</dbReference>
<evidence type="ECO:0000313" key="2">
    <source>
        <dbReference type="EMBL" id="RSH85092.1"/>
    </source>
</evidence>
<feature type="domain" description="Alpha-L-rhamnosidase six-hairpin glycosidase" evidence="1">
    <location>
        <begin position="263"/>
        <end position="592"/>
    </location>
</feature>
<dbReference type="Gene3D" id="2.60.420.10">
    <property type="entry name" value="Maltose phosphorylase, domain 3"/>
    <property type="match status" value="1"/>
</dbReference>
<dbReference type="PANTHER" id="PTHR34987">
    <property type="entry name" value="C, PUTATIVE (AFU_ORTHOLOGUE AFUA_3G02880)-RELATED"/>
    <property type="match status" value="1"/>
</dbReference>
<dbReference type="GeneID" id="39591228"/>
<reference evidence="2 3" key="1">
    <citation type="submission" date="2018-11" db="EMBL/GenBank/DDBJ databases">
        <title>Genome sequence of Apiotrichum porosum DSM 27194.</title>
        <authorList>
            <person name="Aliyu H."/>
            <person name="Gorte O."/>
            <person name="Ochsenreither K."/>
        </authorList>
    </citation>
    <scope>NUCLEOTIDE SEQUENCE [LARGE SCALE GENOMIC DNA]</scope>
    <source>
        <strain evidence="2 3">DSM 27194</strain>
    </source>
</reference>
<dbReference type="InterPro" id="IPR012341">
    <property type="entry name" value="6hp_glycosidase-like_sf"/>
</dbReference>
<organism evidence="2 3">
    <name type="scientific">Apiotrichum porosum</name>
    <dbReference type="NCBI Taxonomy" id="105984"/>
    <lineage>
        <taxon>Eukaryota</taxon>
        <taxon>Fungi</taxon>
        <taxon>Dikarya</taxon>
        <taxon>Basidiomycota</taxon>
        <taxon>Agaricomycotina</taxon>
        <taxon>Tremellomycetes</taxon>
        <taxon>Trichosporonales</taxon>
        <taxon>Trichosporonaceae</taxon>
        <taxon>Apiotrichum</taxon>
    </lineage>
</organism>
<dbReference type="PANTHER" id="PTHR34987:SF2">
    <property type="entry name" value="B, PUTATIVE (AFU_ORTHOLOGUE AFUA_7G05040)-RELATED"/>
    <property type="match status" value="1"/>
</dbReference>
<evidence type="ECO:0000313" key="3">
    <source>
        <dbReference type="Proteomes" id="UP000279236"/>
    </source>
</evidence>
<dbReference type="AlphaFoldDB" id="A0A427Y1Y4"/>
<dbReference type="Gene3D" id="1.50.10.10">
    <property type="match status" value="1"/>
</dbReference>
<dbReference type="PROSITE" id="PS51257">
    <property type="entry name" value="PROKAR_LIPOPROTEIN"/>
    <property type="match status" value="1"/>
</dbReference>
<proteinExistence type="predicted"/>
<sequence length="685" mass="76691">MPFVRTQFPGLSIVGTIGCIDLGTLSDGWKARVEDNIKFPYGLVDDAFLNIYERGSPVSAQDDYRLVPKPYAFKTVNGELAPWRLRARPYDLPEQSPVHAANVYAVAGSGDSDMWTEFLQRSKPITLDVNTHSRVDFSVDCHSTAFTRWKLAAQEPTSVTLRITYSEGYEYEKEGREYPWFRTKGDRLDSVHGKIIGPYDEVTLEVGPEAVVYEPFWFRTFRLIRLEVVVASGPVQLVLFEATQTNYALGVKASWQEPQGEYSDRIWDISVRTLRNCMYDGYSDCPFYEQLQYAGDGRSVCLFHYLLSGDDRLARQAILSFASSVTAEGLTQSRHPSHITQVIAGFSLYWCLMVSDHMLYFNDIQLVRSLLPRIDGVLEFFQSHVDDLGLVSGISPDIWQYVDWVDGWHATDNHPDKGVPTAGRVTNRHTFFSMLYAFTLRQMSTLLQQVGRIGLVAEYEARADAVVAAIRKHCYDGHFFTDAAAVDVAKLPPTTPTLYSQHCQVFAVLCGAVQGAEAARLLGDAFAPDSKLGKCSYVMLFYAFRAFALAGPAFYRSMFSRALAPWRRMVDKNLTTWEEDDVRERSDCHAWGSVPIYEFAVEVAGVRPVAPGWSKIEFDPKPDLAEGDEVNAKVALGRDNVATVSWKKGDGVVLLKLARPTEVLTRVVDGGWQSHGVVSEVAAAV</sequence>
<dbReference type="STRING" id="105984.A0A427Y1Y4"/>
<dbReference type="Proteomes" id="UP000279236">
    <property type="component" value="Unassembled WGS sequence"/>
</dbReference>
<comment type="caution">
    <text evidence="2">The sequence shown here is derived from an EMBL/GenBank/DDBJ whole genome shotgun (WGS) entry which is preliminary data.</text>
</comment>
<dbReference type="InterPro" id="IPR035396">
    <property type="entry name" value="Bac_rhamnosid6H"/>
</dbReference>